<evidence type="ECO:0000313" key="1">
    <source>
        <dbReference type="EMBL" id="AGK61452.1"/>
    </source>
</evidence>
<proteinExistence type="predicted"/>
<protein>
    <submittedName>
        <fullName evidence="1">Uncharacterized protein</fullName>
    </submittedName>
</protein>
<name>N0BGP7_9EURY</name>
<evidence type="ECO:0000313" key="2">
    <source>
        <dbReference type="Proteomes" id="UP000013307"/>
    </source>
</evidence>
<reference evidence="1 2" key="1">
    <citation type="journal article" date="2013" name="Genome Announc.">
        <title>Complete Genome Sequence of the Thermophilic and Facultatively Chemolithoautotrophic Sulfate Reducer Archaeoglobus sulfaticallidus Strain PM70-1T.</title>
        <authorList>
            <person name="Stokke R."/>
            <person name="Hocking W.P."/>
            <person name="Steinsbu B.O."/>
            <person name="Steen I.H."/>
        </authorList>
    </citation>
    <scope>NUCLEOTIDE SEQUENCE [LARGE SCALE GENOMIC DNA]</scope>
    <source>
        <strain evidence="1">PM70-1</strain>
    </source>
</reference>
<dbReference type="RefSeq" id="WP_015591050.1">
    <property type="nucleotide sequence ID" value="NC_021169.1"/>
</dbReference>
<dbReference type="HOGENOM" id="CLU_029417_0_0_2"/>
<sequence length="446" mass="49824">MGFALLTSAALYIYMISSPTLTSLYEANAIEVAKTQMSLLDYAASKSSLGGSPSQKVKLSLNGGSLIAENGGNWLEINAVLADGTKINIYNDTLGRVIYVRDDTIIGYECGGVWMEDLVISPPEFHYVVNTLTFPIIKVVNNFSISGQVIEIPIIYQGTVTYYPNKSVSENLVNPIMCDHIEIKLTSDFYKAWAKYFEENADVLVYDENKTIVLELVADWRNQQIQFTYLEEGIPIGKINTSNSTPFSTLIVHLEDLRQDLNLPLYTDTGLYELCISFKKTSGGNDVNYLVVAFIDNVNDTYESWVSTNPIPWSNNSQNIDLLNNSISMEYTNQLHGVNVYGIQGKKFVNPTVTWGNDVDLQEEVNPVTGEFEKGDIKGLGDIVQHYFWVIATKSDTSIRLKRPAGQVYEKGYNEESSWLYFDADTGGGIGFLHVNEHKIKIGFSD</sequence>
<dbReference type="eggNOG" id="arCOG02911">
    <property type="taxonomic scope" value="Archaea"/>
</dbReference>
<dbReference type="Proteomes" id="UP000013307">
    <property type="component" value="Chromosome"/>
</dbReference>
<dbReference type="OrthoDB" id="148042at2157"/>
<keyword evidence="2" id="KW-1185">Reference proteome</keyword>
<dbReference type="STRING" id="387631.Asulf_01469"/>
<dbReference type="KEGG" id="ast:Asulf_01469"/>
<accession>N0BGP7</accession>
<gene>
    <name evidence="1" type="ORF">Asulf_01469</name>
</gene>
<dbReference type="GeneID" id="15393104"/>
<dbReference type="AlphaFoldDB" id="N0BGP7"/>
<dbReference type="EMBL" id="CP005290">
    <property type="protein sequence ID" value="AGK61452.1"/>
    <property type="molecule type" value="Genomic_DNA"/>
</dbReference>
<organism evidence="1 2">
    <name type="scientific">Archaeoglobus sulfaticallidus PM70-1</name>
    <dbReference type="NCBI Taxonomy" id="387631"/>
    <lineage>
        <taxon>Archaea</taxon>
        <taxon>Methanobacteriati</taxon>
        <taxon>Methanobacteriota</taxon>
        <taxon>Archaeoglobi</taxon>
        <taxon>Archaeoglobales</taxon>
        <taxon>Archaeoglobaceae</taxon>
        <taxon>Archaeoglobus</taxon>
    </lineage>
</organism>